<dbReference type="InterPro" id="IPR003010">
    <property type="entry name" value="C-N_Hydrolase"/>
</dbReference>
<dbReference type="GO" id="GO:0005886">
    <property type="term" value="C:plasma membrane"/>
    <property type="evidence" value="ECO:0007669"/>
    <property type="project" value="UniProtKB-SubCell"/>
</dbReference>
<dbReference type="EMBL" id="QKWP01001578">
    <property type="protein sequence ID" value="RIB07938.1"/>
    <property type="molecule type" value="Genomic_DNA"/>
</dbReference>
<keyword evidence="5 8" id="KW-1133">Transmembrane helix</keyword>
<keyword evidence="4 8" id="KW-0812">Transmembrane</keyword>
<dbReference type="PANTHER" id="PTHR38686:SF1">
    <property type="entry name" value="APOLIPOPROTEIN N-ACYLTRANSFERASE"/>
    <property type="match status" value="1"/>
</dbReference>
<dbReference type="Gene3D" id="3.60.110.10">
    <property type="entry name" value="Carbon-nitrogen hydrolase"/>
    <property type="match status" value="1"/>
</dbReference>
<keyword evidence="11" id="KW-1185">Reference proteome</keyword>
<dbReference type="InterPro" id="IPR036526">
    <property type="entry name" value="C-N_Hydrolase_sf"/>
</dbReference>
<evidence type="ECO:0000313" key="11">
    <source>
        <dbReference type="Proteomes" id="UP000266673"/>
    </source>
</evidence>
<dbReference type="SUPFAM" id="SSF56317">
    <property type="entry name" value="Carbon-nitrogen hydrolase"/>
    <property type="match status" value="1"/>
</dbReference>
<dbReference type="InterPro" id="IPR004563">
    <property type="entry name" value="Apolipo_AcylTrfase"/>
</dbReference>
<reference evidence="10 11" key="1">
    <citation type="submission" date="2018-06" db="EMBL/GenBank/DDBJ databases">
        <title>Comparative genomics reveals the genomic features of Rhizophagus irregularis, R. cerebriforme, R. diaphanum and Gigaspora rosea, and their symbiotic lifestyle signature.</title>
        <authorList>
            <person name="Morin E."/>
            <person name="San Clemente H."/>
            <person name="Chen E.C.H."/>
            <person name="De La Providencia I."/>
            <person name="Hainaut M."/>
            <person name="Kuo A."/>
            <person name="Kohler A."/>
            <person name="Murat C."/>
            <person name="Tang N."/>
            <person name="Roy S."/>
            <person name="Loubradou J."/>
            <person name="Henrissat B."/>
            <person name="Grigoriev I.V."/>
            <person name="Corradi N."/>
            <person name="Roux C."/>
            <person name="Martin F.M."/>
        </authorList>
    </citation>
    <scope>NUCLEOTIDE SEQUENCE [LARGE SCALE GENOMIC DNA]</scope>
    <source>
        <strain evidence="10 11">DAOM 194757</strain>
    </source>
</reference>
<dbReference type="GO" id="GO:0016787">
    <property type="term" value="F:hydrolase activity"/>
    <property type="evidence" value="ECO:0007669"/>
    <property type="project" value="UniProtKB-KW"/>
</dbReference>
<comment type="caution">
    <text evidence="10">The sequence shown here is derived from an EMBL/GenBank/DDBJ whole genome shotgun (WGS) entry which is preliminary data.</text>
</comment>
<evidence type="ECO:0000259" key="9">
    <source>
        <dbReference type="PROSITE" id="PS50263"/>
    </source>
</evidence>
<feature type="domain" description="CN hydrolase" evidence="9">
    <location>
        <begin position="267"/>
        <end position="500"/>
    </location>
</feature>
<proteinExistence type="predicted"/>
<evidence type="ECO:0000256" key="8">
    <source>
        <dbReference type="SAM" id="Phobius"/>
    </source>
</evidence>
<feature type="transmembrane region" description="Helical" evidence="8">
    <location>
        <begin position="176"/>
        <end position="201"/>
    </location>
</feature>
<feature type="transmembrane region" description="Helical" evidence="8">
    <location>
        <begin position="127"/>
        <end position="147"/>
    </location>
</feature>
<accession>A0A397UFH3</accession>
<dbReference type="PROSITE" id="PS50263">
    <property type="entry name" value="CN_HYDROLASE"/>
    <property type="match status" value="1"/>
</dbReference>
<evidence type="ECO:0000256" key="3">
    <source>
        <dbReference type="ARBA" id="ARBA00022679"/>
    </source>
</evidence>
<dbReference type="AlphaFoldDB" id="A0A397UFH3"/>
<keyword evidence="7" id="KW-0012">Acyltransferase</keyword>
<dbReference type="GO" id="GO:0042158">
    <property type="term" value="P:lipoprotein biosynthetic process"/>
    <property type="evidence" value="ECO:0007669"/>
    <property type="project" value="InterPro"/>
</dbReference>
<evidence type="ECO:0000256" key="4">
    <source>
        <dbReference type="ARBA" id="ARBA00022692"/>
    </source>
</evidence>
<organism evidence="10 11">
    <name type="scientific">Gigaspora rosea</name>
    <dbReference type="NCBI Taxonomy" id="44941"/>
    <lineage>
        <taxon>Eukaryota</taxon>
        <taxon>Fungi</taxon>
        <taxon>Fungi incertae sedis</taxon>
        <taxon>Mucoromycota</taxon>
        <taxon>Glomeromycotina</taxon>
        <taxon>Glomeromycetes</taxon>
        <taxon>Diversisporales</taxon>
        <taxon>Gigasporaceae</taxon>
        <taxon>Gigaspora</taxon>
    </lineage>
</organism>
<protein>
    <submittedName>
        <fullName evidence="10">Carbon-nitrogen hydrolase</fullName>
    </submittedName>
</protein>
<gene>
    <name evidence="10" type="ORF">C2G38_2112383</name>
</gene>
<dbReference type="Proteomes" id="UP000266673">
    <property type="component" value="Unassembled WGS sequence"/>
</dbReference>
<evidence type="ECO:0000256" key="6">
    <source>
        <dbReference type="ARBA" id="ARBA00023136"/>
    </source>
</evidence>
<comment type="subcellular location">
    <subcellularLocation>
        <location evidence="1">Cell membrane</location>
        <topology evidence="1">Multi-pass membrane protein</topology>
    </subcellularLocation>
</comment>
<evidence type="ECO:0000256" key="2">
    <source>
        <dbReference type="ARBA" id="ARBA00022475"/>
    </source>
</evidence>
<evidence type="ECO:0000256" key="7">
    <source>
        <dbReference type="ARBA" id="ARBA00023315"/>
    </source>
</evidence>
<keyword evidence="10" id="KW-0378">Hydrolase</keyword>
<keyword evidence="2" id="KW-1003">Cell membrane</keyword>
<dbReference type="OrthoDB" id="2626014at2759"/>
<evidence type="ECO:0000313" key="10">
    <source>
        <dbReference type="EMBL" id="RIB07938.1"/>
    </source>
</evidence>
<dbReference type="GO" id="GO:0016410">
    <property type="term" value="F:N-acyltransferase activity"/>
    <property type="evidence" value="ECO:0007669"/>
    <property type="project" value="InterPro"/>
</dbReference>
<dbReference type="STRING" id="44941.A0A397UFH3"/>
<evidence type="ECO:0000256" key="5">
    <source>
        <dbReference type="ARBA" id="ARBA00022989"/>
    </source>
</evidence>
<name>A0A397UFH3_9GLOM</name>
<dbReference type="Pfam" id="PF00795">
    <property type="entry name" value="CN_hydrolase"/>
    <property type="match status" value="1"/>
</dbReference>
<evidence type="ECO:0000256" key="1">
    <source>
        <dbReference type="ARBA" id="ARBA00004651"/>
    </source>
</evidence>
<dbReference type="PANTHER" id="PTHR38686">
    <property type="entry name" value="APOLIPOPROTEIN N-ACYLTRANSFERASE"/>
    <property type="match status" value="1"/>
</dbReference>
<keyword evidence="3" id="KW-0808">Transferase</keyword>
<sequence length="577" mass="66257">MNLISIVKTLMKKLFFMSPSYCIVFLLSWFGLGVTPIPIAPFFNLPLILVLVRTKPLDINILPLFFIIALGSGLAYHEPNSPFGNYFDDLKVLTLVGCVISAFTLFPMIMYKVILNYKNIKEPIGENSWYHGWLLFPLLWTATSSLIRRYSPLGSWGDWAYSIYNWGYTGDPLMQMASIGGLSIINLFLALFAQFISDYMIYNYRIKRMNSENSEETPLINNRTNRIKKLLEYNWYLMFAFGILFMAWIVYGSYRLQQIEDNHESLKTMAIGCILPAPDTSIEDLLKSSDTLANNHNSKIVLWSESAITIRNPKEFNDMMDKAKLITQKKNFFLGLTYKITDDVNIHKKKNMLTLIGPDGNIVFNYQKVNPVPLVESYYIEGGQNDPPVKNITTPKTKRDHDTVSINVSGAICLDMDFPELLGKAAKAYLVLSPAQTWSTHIGLHHLRMASVRAIENGYWILRCDGGGASGLIDPLGRIRHIEVSPNNKNSQLFSWDIPIKEQKVETIYAEWGEWSVWGTLVLLLILRFGWIGAWELSPHQMRNIWDGGVRRINDGQQWVDHKYNEMFEYERIHELL</sequence>
<feature type="transmembrane region" description="Helical" evidence="8">
    <location>
        <begin position="233"/>
        <end position="254"/>
    </location>
</feature>
<keyword evidence="6 8" id="KW-0472">Membrane</keyword>
<feature type="transmembrane region" description="Helical" evidence="8">
    <location>
        <begin position="92"/>
        <end position="115"/>
    </location>
</feature>